<dbReference type="EMBL" id="JABSTQ010004138">
    <property type="protein sequence ID" value="KAG0442896.1"/>
    <property type="molecule type" value="Genomic_DNA"/>
</dbReference>
<keyword evidence="2" id="KW-1185">Reference proteome</keyword>
<evidence type="ECO:0000313" key="1">
    <source>
        <dbReference type="EMBL" id="KAG0442896.1"/>
    </source>
</evidence>
<accession>A0AC60QVX9</accession>
<organism evidence="1 2">
    <name type="scientific">Ixodes persulcatus</name>
    <name type="common">Taiga tick</name>
    <dbReference type="NCBI Taxonomy" id="34615"/>
    <lineage>
        <taxon>Eukaryota</taxon>
        <taxon>Metazoa</taxon>
        <taxon>Ecdysozoa</taxon>
        <taxon>Arthropoda</taxon>
        <taxon>Chelicerata</taxon>
        <taxon>Arachnida</taxon>
        <taxon>Acari</taxon>
        <taxon>Parasitiformes</taxon>
        <taxon>Ixodida</taxon>
        <taxon>Ixodoidea</taxon>
        <taxon>Ixodidae</taxon>
        <taxon>Ixodinae</taxon>
        <taxon>Ixodes</taxon>
    </lineage>
</organism>
<sequence length="109" mass="11502">MATATQSPAAAGPISAGVSSGAPMDVEVHYGDLPQDMINELRDAATKAMKESKDWADIATSVKTFFEAKYGPTWFCVVGKDFGITGTCEMNRGGFVSISGIAVGIFKFK</sequence>
<proteinExistence type="predicted"/>
<reference evidence="1 2" key="1">
    <citation type="journal article" date="2020" name="Cell">
        <title>Large-Scale Comparative Analyses of Tick Genomes Elucidate Their Genetic Diversity and Vector Capacities.</title>
        <authorList>
            <consortium name="Tick Genome and Microbiome Consortium (TIGMIC)"/>
            <person name="Jia N."/>
            <person name="Wang J."/>
            <person name="Shi W."/>
            <person name="Du L."/>
            <person name="Sun Y."/>
            <person name="Zhan W."/>
            <person name="Jiang J.F."/>
            <person name="Wang Q."/>
            <person name="Zhang B."/>
            <person name="Ji P."/>
            <person name="Bell-Sakyi L."/>
            <person name="Cui X.M."/>
            <person name="Yuan T.T."/>
            <person name="Jiang B.G."/>
            <person name="Yang W.F."/>
            <person name="Lam T.T."/>
            <person name="Chang Q.C."/>
            <person name="Ding S.J."/>
            <person name="Wang X.J."/>
            <person name="Zhu J.G."/>
            <person name="Ruan X.D."/>
            <person name="Zhao L."/>
            <person name="Wei J.T."/>
            <person name="Ye R.Z."/>
            <person name="Que T.C."/>
            <person name="Du C.H."/>
            <person name="Zhou Y.H."/>
            <person name="Cheng J.X."/>
            <person name="Dai P.F."/>
            <person name="Guo W.B."/>
            <person name="Han X.H."/>
            <person name="Huang E.J."/>
            <person name="Li L.F."/>
            <person name="Wei W."/>
            <person name="Gao Y.C."/>
            <person name="Liu J.Z."/>
            <person name="Shao H.Z."/>
            <person name="Wang X."/>
            <person name="Wang C.C."/>
            <person name="Yang T.C."/>
            <person name="Huo Q.B."/>
            <person name="Li W."/>
            <person name="Chen H.Y."/>
            <person name="Chen S.E."/>
            <person name="Zhou L.G."/>
            <person name="Ni X.B."/>
            <person name="Tian J.H."/>
            <person name="Sheng Y."/>
            <person name="Liu T."/>
            <person name="Pan Y.S."/>
            <person name="Xia L.Y."/>
            <person name="Li J."/>
            <person name="Zhao F."/>
            <person name="Cao W.C."/>
        </authorList>
    </citation>
    <scope>NUCLEOTIDE SEQUENCE [LARGE SCALE GENOMIC DNA]</scope>
    <source>
        <strain evidence="1">Iper-2018</strain>
    </source>
</reference>
<name>A0AC60QVX9_IXOPE</name>
<dbReference type="Proteomes" id="UP000805193">
    <property type="component" value="Unassembled WGS sequence"/>
</dbReference>
<evidence type="ECO:0000313" key="2">
    <source>
        <dbReference type="Proteomes" id="UP000805193"/>
    </source>
</evidence>
<comment type="caution">
    <text evidence="1">The sequence shown here is derived from an EMBL/GenBank/DDBJ whole genome shotgun (WGS) entry which is preliminary data.</text>
</comment>
<gene>
    <name evidence="1" type="ORF">HPB47_015506</name>
</gene>
<protein>
    <submittedName>
        <fullName evidence="1">Uncharacterized protein</fullName>
    </submittedName>
</protein>